<dbReference type="Pfam" id="PF25788">
    <property type="entry name" value="Ig_Rha78A_N"/>
    <property type="match status" value="1"/>
</dbReference>
<gene>
    <name evidence="10" type="ORF">CXR34_02935</name>
</gene>
<dbReference type="Gene3D" id="2.60.420.10">
    <property type="entry name" value="Maltose phosphorylase, domain 3"/>
    <property type="match status" value="1"/>
</dbReference>
<sequence>MSRPNIVFVMSDDHAAHAISAYGSKVNATPHLDRLAQEGVRMDAVYCTNSICSPSRATILTGTYSHINGVSSIWTEMDYRVPTFIDVLHGAGYRTAMFGKWHLGEHGNALPRGFDAWKIFPGQGDYVDPEMIDENGSGPVPGYATDIVTDLAIDWIDEVATRGDEPFCMMVHHKAPHRPWVPDEKHHHLYADGTIPEPDTFFDDHATRSKAVQGVRMTIADDMGADDLKEEVDDRARPVAGRRRPSGRVARARARHPARSVTVSTVIESLRAEVRDDTAFVPTARPRLSWVVGGDVTGWRQASAELSDGAQQVTLTGDESALVAWPFAPLAAGERRSVRVRAHSTDGRSTPWSAPREVEAGFLADGEWVALPIGLAEPARAAQPAEVRTRFTLDRPVTRALLFWTALGVGEPAVNGAPVTADVLSPGWSAYRDRLVLETVDVTALVHPGPNELSAAIAGAWYTERYGFFTFTDRLYGDQPSLLAQLRVTYADGTVATVAATGPGWEASGDGPVVDSGIYAGEHQDLRRDAAGASWSPARVGPAARPGYDRVPVPEPRIAPPVRRIEALPVAAVVTSASGGTILDFGQNLVGRLRLRVRGAAGTRVVVRHAEVLEDGELALRPLRNAAATATFELSGGDDVLESRFSFYGFRYAEITGLDVAPEDVEAIVLHTDLTRTGWFTASDPLVDKLHENVRWGMRGNFLSIPTDCPQRDERLGWTGDIQVFAPTATFLYDCAGFLASWLRDLAHEQARADGVVPLVVPSALPAFAGGGPTAAWGDAATVVPTVLWERFGDREVLAAQYPSMRAWVEAVLRDAGDGGLWAGRMQLGDWLDPAAPPDKPGQAKVDVDIVATAYLARSLQQVADAAALLGHEADAARYGALAARSRAAFAAEYVTPAGRMMSDAPTAYALALQFDLVEGDDLRAALGARLAALVREGGYRIGTGFVGTPLVADALTATGHLDAAERLLTQTECPSWLYPITQGATTVWERWDSLLPDGTVNPGEMTSFNHYALGAVADWLHRTVAGLGPASPGYRRLRVAPRPLASLDHASARHLTPYGEAAVAWRREGGTIVVTATVPANTDAEVDLPGLRTTVGPGTHEWRVEAAPPAPRPPLPGLDADLAAVIDDPRAYAALLEALAAAAPERVATVRAETTWTAGRPLATALMFTPPPVLAAVDAAVRAATTPTA</sequence>
<dbReference type="Gene3D" id="1.50.10.10">
    <property type="match status" value="1"/>
</dbReference>
<dbReference type="Pfam" id="PF05592">
    <property type="entry name" value="Bac_rhamnosid"/>
    <property type="match status" value="1"/>
</dbReference>
<dbReference type="Pfam" id="PF00884">
    <property type="entry name" value="Sulfatase"/>
    <property type="match status" value="1"/>
</dbReference>
<dbReference type="PROSITE" id="PS00523">
    <property type="entry name" value="SULFATASE_1"/>
    <property type="match status" value="1"/>
</dbReference>
<evidence type="ECO:0000259" key="6">
    <source>
        <dbReference type="Pfam" id="PF05592"/>
    </source>
</evidence>
<feature type="domain" description="Alpha-L-rhamnosidase C-terminal" evidence="9">
    <location>
        <begin position="1027"/>
        <end position="1101"/>
    </location>
</feature>
<organism evidence="10 11">
    <name type="scientific">Microbacterium hominis</name>
    <dbReference type="NCBI Taxonomy" id="162426"/>
    <lineage>
        <taxon>Bacteria</taxon>
        <taxon>Bacillati</taxon>
        <taxon>Actinomycetota</taxon>
        <taxon>Actinomycetes</taxon>
        <taxon>Micrococcales</taxon>
        <taxon>Microbacteriaceae</taxon>
        <taxon>Microbacterium</taxon>
    </lineage>
</organism>
<dbReference type="GO" id="GO:0005975">
    <property type="term" value="P:carbohydrate metabolic process"/>
    <property type="evidence" value="ECO:0007669"/>
    <property type="project" value="InterPro"/>
</dbReference>
<evidence type="ECO:0000256" key="3">
    <source>
        <dbReference type="ARBA" id="ARBA00012652"/>
    </source>
</evidence>
<dbReference type="SUPFAM" id="SSF48208">
    <property type="entry name" value="Six-hairpin glycosidases"/>
    <property type="match status" value="1"/>
</dbReference>
<evidence type="ECO:0000256" key="2">
    <source>
        <dbReference type="ARBA" id="ARBA00008779"/>
    </source>
</evidence>
<dbReference type="PANTHER" id="PTHR33307:SF6">
    <property type="entry name" value="ALPHA-RHAMNOSIDASE (EUROFUNG)-RELATED"/>
    <property type="match status" value="1"/>
</dbReference>
<dbReference type="InterPro" id="IPR024607">
    <property type="entry name" value="Sulfatase_CS"/>
</dbReference>
<dbReference type="InterPro" id="IPR012341">
    <property type="entry name" value="6hp_glycosidase-like_sf"/>
</dbReference>
<dbReference type="GO" id="GO:0030596">
    <property type="term" value="F:alpha-L-rhamnosidase activity"/>
    <property type="evidence" value="ECO:0007669"/>
    <property type="project" value="UniProtKB-EC"/>
</dbReference>
<keyword evidence="4" id="KW-0378">Hydrolase</keyword>
<feature type="domain" description="Bacterial alpha-L-rhamnosidase N-terminal" evidence="7">
    <location>
        <begin position="397"/>
        <end position="532"/>
    </location>
</feature>
<dbReference type="PANTHER" id="PTHR33307">
    <property type="entry name" value="ALPHA-RHAMNOSIDASE (EUROFUNG)"/>
    <property type="match status" value="1"/>
</dbReference>
<dbReference type="RefSeq" id="WP_101305499.1">
    <property type="nucleotide sequence ID" value="NZ_CP025299.1"/>
</dbReference>
<dbReference type="EC" id="3.2.1.40" evidence="3"/>
<comment type="similarity">
    <text evidence="2">Belongs to the sulfatase family.</text>
</comment>
<dbReference type="Gene3D" id="2.60.120.260">
    <property type="entry name" value="Galactose-binding domain-like"/>
    <property type="match status" value="2"/>
</dbReference>
<comment type="catalytic activity">
    <reaction evidence="1">
        <text>Hydrolysis of terminal non-reducing alpha-L-rhamnose residues in alpha-L-rhamnosides.</text>
        <dbReference type="EC" id="3.2.1.40"/>
    </reaction>
</comment>
<dbReference type="Gene3D" id="2.60.40.10">
    <property type="entry name" value="Immunoglobulins"/>
    <property type="match status" value="1"/>
</dbReference>
<dbReference type="InterPro" id="IPR035398">
    <property type="entry name" value="Bac_rhamnosid_C"/>
</dbReference>
<reference evidence="10 11" key="1">
    <citation type="submission" date="2017-12" db="EMBL/GenBank/DDBJ databases">
        <title>Isolation and characterization of estrogens degradatiion strain Microbacterium hominis SJTG1.</title>
        <authorList>
            <person name="Xiong W."/>
            <person name="Yin C."/>
            <person name="Zheng D."/>
            <person name="Liang R."/>
        </authorList>
    </citation>
    <scope>NUCLEOTIDE SEQUENCE [LARGE SCALE GENOMIC DNA]</scope>
    <source>
        <strain evidence="10 11">SJTG1</strain>
    </source>
</reference>
<accession>A0A2K9DJJ9</accession>
<dbReference type="Pfam" id="PF17389">
    <property type="entry name" value="Bac_rhamnosid6H"/>
    <property type="match status" value="1"/>
</dbReference>
<feature type="domain" description="Alpha-L-rhamnosidase six-hairpin glycosidase" evidence="8">
    <location>
        <begin position="676"/>
        <end position="1025"/>
    </location>
</feature>
<evidence type="ECO:0000256" key="4">
    <source>
        <dbReference type="ARBA" id="ARBA00022801"/>
    </source>
</evidence>
<dbReference type="InterPro" id="IPR008928">
    <property type="entry name" value="6-hairpin_glycosidase_sf"/>
</dbReference>
<feature type="domain" description="Sulfatase N-terminal" evidence="5">
    <location>
        <begin position="4"/>
        <end position="185"/>
    </location>
</feature>
<evidence type="ECO:0000259" key="8">
    <source>
        <dbReference type="Pfam" id="PF17389"/>
    </source>
</evidence>
<dbReference type="Gene3D" id="3.40.720.10">
    <property type="entry name" value="Alkaline Phosphatase, subunit A"/>
    <property type="match status" value="1"/>
</dbReference>
<evidence type="ECO:0000313" key="10">
    <source>
        <dbReference type="EMBL" id="AUG28518.1"/>
    </source>
</evidence>
<dbReference type="InterPro" id="IPR035396">
    <property type="entry name" value="Bac_rhamnosid6H"/>
</dbReference>
<dbReference type="InterPro" id="IPR017850">
    <property type="entry name" value="Alkaline_phosphatase_core_sf"/>
</dbReference>
<evidence type="ECO:0000259" key="5">
    <source>
        <dbReference type="Pfam" id="PF00884"/>
    </source>
</evidence>
<dbReference type="InterPro" id="IPR008902">
    <property type="entry name" value="Rhamnosid_concanavalin"/>
</dbReference>
<dbReference type="Proteomes" id="UP000233276">
    <property type="component" value="Chromosome"/>
</dbReference>
<protein>
    <recommendedName>
        <fullName evidence="3">alpha-L-rhamnosidase</fullName>
        <ecNumber evidence="3">3.2.1.40</ecNumber>
    </recommendedName>
</protein>
<dbReference type="InterPro" id="IPR016007">
    <property type="entry name" value="Alpha_rhamnosid"/>
</dbReference>
<name>A0A2K9DJJ9_9MICO</name>
<dbReference type="InterPro" id="IPR000917">
    <property type="entry name" value="Sulfatase_N"/>
</dbReference>
<evidence type="ECO:0000256" key="1">
    <source>
        <dbReference type="ARBA" id="ARBA00001445"/>
    </source>
</evidence>
<dbReference type="KEGG" id="mhos:CXR34_02935"/>
<proteinExistence type="inferred from homology"/>
<dbReference type="AlphaFoldDB" id="A0A2K9DJJ9"/>
<dbReference type="InterPro" id="IPR013737">
    <property type="entry name" value="Bac_rhamnosid_N"/>
</dbReference>
<evidence type="ECO:0000259" key="9">
    <source>
        <dbReference type="Pfam" id="PF17390"/>
    </source>
</evidence>
<dbReference type="InterPro" id="IPR013783">
    <property type="entry name" value="Ig-like_fold"/>
</dbReference>
<evidence type="ECO:0000313" key="11">
    <source>
        <dbReference type="Proteomes" id="UP000233276"/>
    </source>
</evidence>
<dbReference type="EMBL" id="CP025299">
    <property type="protein sequence ID" value="AUG28518.1"/>
    <property type="molecule type" value="Genomic_DNA"/>
</dbReference>
<dbReference type="Pfam" id="PF17390">
    <property type="entry name" value="Bac_rhamnosid_C"/>
    <property type="match status" value="1"/>
</dbReference>
<dbReference type="Pfam" id="PF08531">
    <property type="entry name" value="Bac_rhamnosid_N"/>
    <property type="match status" value="1"/>
</dbReference>
<evidence type="ECO:0000259" key="7">
    <source>
        <dbReference type="Pfam" id="PF08531"/>
    </source>
</evidence>
<dbReference type="SUPFAM" id="SSF53649">
    <property type="entry name" value="Alkaline phosphatase-like"/>
    <property type="match status" value="1"/>
</dbReference>
<feature type="domain" description="Alpha-L-rhamnosidase concanavalin-like" evidence="6">
    <location>
        <begin position="577"/>
        <end position="671"/>
    </location>
</feature>